<proteinExistence type="predicted"/>
<dbReference type="InterPro" id="IPR036953">
    <property type="entry name" value="GreA/GreB_C_sf"/>
</dbReference>
<dbReference type="InterPro" id="IPR018151">
    <property type="entry name" value="TF_GreA/GreB_CS"/>
</dbReference>
<keyword evidence="2" id="KW-0251">Elongation factor</keyword>
<keyword evidence="2" id="KW-0648">Protein biosynthesis</keyword>
<dbReference type="GO" id="GO:0006354">
    <property type="term" value="P:DNA-templated transcription elongation"/>
    <property type="evidence" value="ECO:0007669"/>
    <property type="project" value="TreeGrafter"/>
</dbReference>
<dbReference type="PANTHER" id="PTHR30437:SF4">
    <property type="entry name" value="TRANSCRIPTION ELONGATION FACTOR GREA"/>
    <property type="match status" value="1"/>
</dbReference>
<reference evidence="2" key="2">
    <citation type="journal article" date="2014" name="ISME J.">
        <title>Microbial stratification in low pH oxic and suboxic macroscopic growths along an acid mine drainage.</title>
        <authorList>
            <person name="Mendez-Garcia C."/>
            <person name="Mesa V."/>
            <person name="Sprenger R.R."/>
            <person name="Richter M."/>
            <person name="Diez M.S."/>
            <person name="Solano J."/>
            <person name="Bargiela R."/>
            <person name="Golyshina O.V."/>
            <person name="Manteca A."/>
            <person name="Ramos J.L."/>
            <person name="Gallego J.R."/>
            <person name="Llorente I."/>
            <person name="Martins Dos Santos V.A."/>
            <person name="Jensen O.N."/>
            <person name="Pelaez A.I."/>
            <person name="Sanchez J."/>
            <person name="Ferrer M."/>
        </authorList>
    </citation>
    <scope>NUCLEOTIDE SEQUENCE</scope>
</reference>
<dbReference type="InterPro" id="IPR023459">
    <property type="entry name" value="Tscrpt_elong_fac_GreA/B_fam"/>
</dbReference>
<dbReference type="GO" id="GO:0003677">
    <property type="term" value="F:DNA binding"/>
    <property type="evidence" value="ECO:0007669"/>
    <property type="project" value="InterPro"/>
</dbReference>
<dbReference type="AlphaFoldDB" id="T1B5D9"/>
<dbReference type="SUPFAM" id="SSF54534">
    <property type="entry name" value="FKBP-like"/>
    <property type="match status" value="1"/>
</dbReference>
<comment type="caution">
    <text evidence="2">The sequence shown here is derived from an EMBL/GenBank/DDBJ whole genome shotgun (WGS) entry which is preliminary data.</text>
</comment>
<feature type="domain" description="Transcription elongation factor GreA/GreB C-terminal" evidence="1">
    <location>
        <begin position="3"/>
        <end position="73"/>
    </location>
</feature>
<dbReference type="PANTHER" id="PTHR30437">
    <property type="entry name" value="TRANSCRIPTION ELONGATION FACTOR GREA"/>
    <property type="match status" value="1"/>
</dbReference>
<accession>T1B5D9</accession>
<sequence>KTDGWVHLGSTVKVKDEFGETDYTIVGSAEADAGSGKISLESPVGKALLGRRSGDEVEVETPGGARKVQILKVA</sequence>
<dbReference type="Pfam" id="PF01272">
    <property type="entry name" value="GreA_GreB"/>
    <property type="match status" value="1"/>
</dbReference>
<dbReference type="GO" id="GO:0070063">
    <property type="term" value="F:RNA polymerase binding"/>
    <property type="evidence" value="ECO:0007669"/>
    <property type="project" value="InterPro"/>
</dbReference>
<feature type="non-terminal residue" evidence="2">
    <location>
        <position position="1"/>
    </location>
</feature>
<dbReference type="GO" id="GO:0032784">
    <property type="term" value="P:regulation of DNA-templated transcription elongation"/>
    <property type="evidence" value="ECO:0007669"/>
    <property type="project" value="InterPro"/>
</dbReference>
<dbReference type="Gene3D" id="3.10.50.30">
    <property type="entry name" value="Transcription elongation factor, GreA/GreB, C-terminal domain"/>
    <property type="match status" value="1"/>
</dbReference>
<name>T1B5D9_9ZZZZ</name>
<organism evidence="2">
    <name type="scientific">mine drainage metagenome</name>
    <dbReference type="NCBI Taxonomy" id="410659"/>
    <lineage>
        <taxon>unclassified sequences</taxon>
        <taxon>metagenomes</taxon>
        <taxon>ecological metagenomes</taxon>
    </lineage>
</organism>
<gene>
    <name evidence="2" type="ORF">B1B_06935</name>
</gene>
<dbReference type="EMBL" id="AUZY01004399">
    <property type="protein sequence ID" value="EQD63648.1"/>
    <property type="molecule type" value="Genomic_DNA"/>
</dbReference>
<reference evidence="2" key="1">
    <citation type="submission" date="2013-08" db="EMBL/GenBank/DDBJ databases">
        <authorList>
            <person name="Mendez C."/>
            <person name="Richter M."/>
            <person name="Ferrer M."/>
            <person name="Sanchez J."/>
        </authorList>
    </citation>
    <scope>NUCLEOTIDE SEQUENCE</scope>
</reference>
<evidence type="ECO:0000313" key="2">
    <source>
        <dbReference type="EMBL" id="EQD63648.1"/>
    </source>
</evidence>
<evidence type="ECO:0000259" key="1">
    <source>
        <dbReference type="Pfam" id="PF01272"/>
    </source>
</evidence>
<dbReference type="InterPro" id="IPR001437">
    <property type="entry name" value="Tscrpt_elong_fac_GreA/B_C"/>
</dbReference>
<dbReference type="FunFam" id="3.10.50.30:FF:000001">
    <property type="entry name" value="Transcription elongation factor GreA"/>
    <property type="match status" value="1"/>
</dbReference>
<dbReference type="GO" id="GO:0003746">
    <property type="term" value="F:translation elongation factor activity"/>
    <property type="evidence" value="ECO:0007669"/>
    <property type="project" value="UniProtKB-KW"/>
</dbReference>
<dbReference type="PROSITE" id="PS00830">
    <property type="entry name" value="GREAB_2"/>
    <property type="match status" value="1"/>
</dbReference>
<protein>
    <submittedName>
        <fullName evidence="2">Transcription elongation factor, GreA/GreB region, prokaryotic domain protein</fullName>
    </submittedName>
</protein>